<dbReference type="Pfam" id="PF13581">
    <property type="entry name" value="HATPase_c_2"/>
    <property type="match status" value="1"/>
</dbReference>
<dbReference type="EMBL" id="JAAFYZ010000005">
    <property type="protein sequence ID" value="MBS2545660.1"/>
    <property type="molecule type" value="Genomic_DNA"/>
</dbReference>
<dbReference type="SMART" id="SM00065">
    <property type="entry name" value="GAF"/>
    <property type="match status" value="1"/>
</dbReference>
<dbReference type="Pfam" id="PF07228">
    <property type="entry name" value="SpoIIE"/>
    <property type="match status" value="1"/>
</dbReference>
<accession>A0ABS5KIG2</accession>
<dbReference type="Pfam" id="PF13185">
    <property type="entry name" value="GAF_2"/>
    <property type="match status" value="1"/>
</dbReference>
<dbReference type="InterPro" id="IPR003018">
    <property type="entry name" value="GAF"/>
</dbReference>
<evidence type="ECO:0000256" key="1">
    <source>
        <dbReference type="ARBA" id="ARBA00022801"/>
    </source>
</evidence>
<dbReference type="SMART" id="SM00331">
    <property type="entry name" value="PP2C_SIG"/>
    <property type="match status" value="1"/>
</dbReference>
<feature type="domain" description="GAF" evidence="3">
    <location>
        <begin position="408"/>
        <end position="564"/>
    </location>
</feature>
<reference evidence="5 6" key="1">
    <citation type="submission" date="2020-02" db="EMBL/GenBank/DDBJ databases">
        <title>Acidophilic actinobacteria isolated from forest soil.</title>
        <authorList>
            <person name="Golinska P."/>
        </authorList>
    </citation>
    <scope>NUCLEOTIDE SEQUENCE [LARGE SCALE GENOMIC DNA]</scope>
    <source>
        <strain evidence="5 6">NL8</strain>
    </source>
</reference>
<evidence type="ECO:0000259" key="3">
    <source>
        <dbReference type="SMART" id="SM00065"/>
    </source>
</evidence>
<dbReference type="PANTHER" id="PTHR43156:SF2">
    <property type="entry name" value="STAGE II SPORULATION PROTEIN E"/>
    <property type="match status" value="1"/>
</dbReference>
<feature type="region of interest" description="Disordered" evidence="2">
    <location>
        <begin position="307"/>
        <end position="368"/>
    </location>
</feature>
<dbReference type="SUPFAM" id="SSF55874">
    <property type="entry name" value="ATPase domain of HSP90 chaperone/DNA topoisomerase II/histidine kinase"/>
    <property type="match status" value="1"/>
</dbReference>
<sequence>MASAFDLSGFSVTDMVVASGELRAATAGASTMEEGSAAIVEWLRHAFTDPATGRPAFALARMFHTVTWDRLTPDLHSYVATRDPAAAANDDGLPYLTLLATSGDHPHWGDRRNSRDHQAIPLSASDVVRRAPLALALLDRLLGLQPAAEPVPGRANGNNEAAGLHARLRDRFDVFHVPEALGSPYVPTPEFVRDYQIRSAIALGAVLDSGGPDHPDLPGVRNTSLYTALLYSRVRIPAETATHFRTLAAAIRLALTPLLAAPLFAPSAPAVGHQVFGARNGNGTSNGTGNGVRSTGAAGAAGNGVAGGNGASPAPTAAAGSNGTGTGGGGGNSNGAGNGHRAPVPLVPQQASAPPPSSSSVPTVPGDGNAAALAAEAELRASQRRLTQETRIVETLYMIGQSLHRELDTRKIAKLATDAATTAIDAEFGSCFYTLTSTNGQAQTRFALAGRIPVERFENLPMPRPTSLVGAAFPGTAPIRSGDVTADPRYGQRAPFHGLPPGHPPVKSFLALPITTIGGTVLGSMYFGHSEPNRFTERDEQIVKGIAGQAASAMDNARLYRLERETAVELQNSLLPAYPPQLAELEIAFTYLPGAQGTQVGGDWFDVIPLSGGRVALVIGDVMGRGIKAAAIMGQLRTAVRAYAVMDLPPGQIMHLLNRLVCTMPASAASSSAAVSTLSATGTHPAGIGALGAAGDDGVAEQIATCVYAVYDPAEEVLTWASAGHMPPALITPEGTAHLLEDDLGMPLGIEEAVFDEVIQPLAGGSRLLLYTDGLVECHNAPLTERLNRLATELVRSDDVPGALALSSSLGSGSGSGLGSGSGSSAASAAVSSAPLGAETVQRTCDRLLHAMLSGDEHDDVALLMVRTRPTRIRKAALDLDPDPMAARAARRFVTATLEDWDLNHLTDDVLSVVTELVTNATQHAATTSQLALRSHPGRLMVEVADCDGRIPRPAVTQAMDERHRGLLIVAQLSQRWGVRPTERGKIVWAEMGEGEVD</sequence>
<name>A0ABS5KIG2_9ACTN</name>
<dbReference type="InterPro" id="IPR052016">
    <property type="entry name" value="Bact_Sigma-Reg"/>
</dbReference>
<gene>
    <name evidence="5" type="ORF">KGQ19_02135</name>
</gene>
<dbReference type="InterPro" id="IPR003594">
    <property type="entry name" value="HATPase_dom"/>
</dbReference>
<dbReference type="Proteomes" id="UP000730482">
    <property type="component" value="Unassembled WGS sequence"/>
</dbReference>
<keyword evidence="6" id="KW-1185">Reference proteome</keyword>
<dbReference type="InterPro" id="IPR001932">
    <property type="entry name" value="PPM-type_phosphatase-like_dom"/>
</dbReference>
<dbReference type="Gene3D" id="3.30.565.10">
    <property type="entry name" value="Histidine kinase-like ATPase, C-terminal domain"/>
    <property type="match status" value="1"/>
</dbReference>
<dbReference type="SUPFAM" id="SSF81606">
    <property type="entry name" value="PP2C-like"/>
    <property type="match status" value="1"/>
</dbReference>
<feature type="compositionally biased region" description="Low complexity" evidence="2">
    <location>
        <begin position="311"/>
        <end position="321"/>
    </location>
</feature>
<feature type="domain" description="PPM-type phosphatase" evidence="4">
    <location>
        <begin position="585"/>
        <end position="868"/>
    </location>
</feature>
<feature type="compositionally biased region" description="Low complexity" evidence="2">
    <location>
        <begin position="342"/>
        <end position="368"/>
    </location>
</feature>
<feature type="compositionally biased region" description="Gly residues" evidence="2">
    <location>
        <begin position="322"/>
        <end position="338"/>
    </location>
</feature>
<dbReference type="CDD" id="cd16936">
    <property type="entry name" value="HATPase_RsbW-like"/>
    <property type="match status" value="1"/>
</dbReference>
<dbReference type="Gene3D" id="3.30.450.40">
    <property type="match status" value="1"/>
</dbReference>
<dbReference type="InterPro" id="IPR036457">
    <property type="entry name" value="PPM-type-like_dom_sf"/>
</dbReference>
<evidence type="ECO:0000259" key="4">
    <source>
        <dbReference type="SMART" id="SM00331"/>
    </source>
</evidence>
<dbReference type="Gene3D" id="3.60.40.10">
    <property type="entry name" value="PPM-type phosphatase domain"/>
    <property type="match status" value="1"/>
</dbReference>
<dbReference type="SUPFAM" id="SSF55781">
    <property type="entry name" value="GAF domain-like"/>
    <property type="match status" value="1"/>
</dbReference>
<comment type="caution">
    <text evidence="5">The sequence shown here is derived from an EMBL/GenBank/DDBJ whole genome shotgun (WGS) entry which is preliminary data.</text>
</comment>
<dbReference type="RefSeq" id="WP_212007325.1">
    <property type="nucleotide sequence ID" value="NZ_JAAFYZ010000005.1"/>
</dbReference>
<dbReference type="InterPro" id="IPR036890">
    <property type="entry name" value="HATPase_C_sf"/>
</dbReference>
<evidence type="ECO:0000313" key="5">
    <source>
        <dbReference type="EMBL" id="MBS2545660.1"/>
    </source>
</evidence>
<protein>
    <submittedName>
        <fullName evidence="5">SpoIIE family protein phosphatase</fullName>
    </submittedName>
</protein>
<dbReference type="InterPro" id="IPR029016">
    <property type="entry name" value="GAF-like_dom_sf"/>
</dbReference>
<dbReference type="PANTHER" id="PTHR43156">
    <property type="entry name" value="STAGE II SPORULATION PROTEIN E-RELATED"/>
    <property type="match status" value="1"/>
</dbReference>
<keyword evidence="1" id="KW-0378">Hydrolase</keyword>
<organism evidence="5 6">
    <name type="scientific">Catenulispora pinistramenti</name>
    <dbReference type="NCBI Taxonomy" id="2705254"/>
    <lineage>
        <taxon>Bacteria</taxon>
        <taxon>Bacillati</taxon>
        <taxon>Actinomycetota</taxon>
        <taxon>Actinomycetes</taxon>
        <taxon>Catenulisporales</taxon>
        <taxon>Catenulisporaceae</taxon>
        <taxon>Catenulispora</taxon>
    </lineage>
</organism>
<evidence type="ECO:0000256" key="2">
    <source>
        <dbReference type="SAM" id="MobiDB-lite"/>
    </source>
</evidence>
<evidence type="ECO:0000313" key="6">
    <source>
        <dbReference type="Proteomes" id="UP000730482"/>
    </source>
</evidence>
<proteinExistence type="predicted"/>